<evidence type="ECO:0000313" key="3">
    <source>
        <dbReference type="Proteomes" id="UP001549110"/>
    </source>
</evidence>
<keyword evidence="3" id="KW-1185">Reference proteome</keyword>
<gene>
    <name evidence="2" type="ORF">ABID41_001570</name>
</gene>
<evidence type="ECO:0000313" key="2">
    <source>
        <dbReference type="EMBL" id="MET3526475.1"/>
    </source>
</evidence>
<accession>A0ABV2EHH9</accession>
<feature type="domain" description="DUF6471" evidence="1">
    <location>
        <begin position="9"/>
        <end position="70"/>
    </location>
</feature>
<dbReference type="Pfam" id="PF20075">
    <property type="entry name" value="DUF6471"/>
    <property type="match status" value="1"/>
</dbReference>
<proteinExistence type="predicted"/>
<protein>
    <submittedName>
        <fullName evidence="2">Transcriptional regulator with XRE-family HTH domain</fullName>
    </submittedName>
</protein>
<evidence type="ECO:0000259" key="1">
    <source>
        <dbReference type="Pfam" id="PF20075"/>
    </source>
</evidence>
<name>A0ABV2EHH9_9CAUL</name>
<sequence>MDELTGQRWVKGTIKGEMDKRGLTYADLARRLKLVGVDENERNLRNKVARGTFSAVFFMQCLQAIGVRSLRIDILEFLEQARDAGEISQDEADAAAHDAVLTEIRKIMDEPEK</sequence>
<dbReference type="EMBL" id="JBEPLU010000001">
    <property type="protein sequence ID" value="MET3526475.1"/>
    <property type="molecule type" value="Genomic_DNA"/>
</dbReference>
<dbReference type="RefSeq" id="WP_354297385.1">
    <property type="nucleotide sequence ID" value="NZ_JBEPLU010000001.1"/>
</dbReference>
<organism evidence="2 3">
    <name type="scientific">Phenylobacterium koreense</name>
    <dbReference type="NCBI Taxonomy" id="266125"/>
    <lineage>
        <taxon>Bacteria</taxon>
        <taxon>Pseudomonadati</taxon>
        <taxon>Pseudomonadota</taxon>
        <taxon>Alphaproteobacteria</taxon>
        <taxon>Caulobacterales</taxon>
        <taxon>Caulobacteraceae</taxon>
        <taxon>Phenylobacterium</taxon>
    </lineage>
</organism>
<dbReference type="Proteomes" id="UP001549110">
    <property type="component" value="Unassembled WGS sequence"/>
</dbReference>
<reference evidence="2 3" key="1">
    <citation type="submission" date="2024-06" db="EMBL/GenBank/DDBJ databases">
        <title>Genomic Encyclopedia of Type Strains, Phase IV (KMG-IV): sequencing the most valuable type-strain genomes for metagenomic binning, comparative biology and taxonomic classification.</title>
        <authorList>
            <person name="Goeker M."/>
        </authorList>
    </citation>
    <scope>NUCLEOTIDE SEQUENCE [LARGE SCALE GENOMIC DNA]</scope>
    <source>
        <strain evidence="2 3">DSM 17809</strain>
    </source>
</reference>
<comment type="caution">
    <text evidence="2">The sequence shown here is derived from an EMBL/GenBank/DDBJ whole genome shotgun (WGS) entry which is preliminary data.</text>
</comment>
<dbReference type="InterPro" id="IPR045526">
    <property type="entry name" value="DUF6471"/>
</dbReference>